<accession>A0A084G108</accession>
<evidence type="ECO:0000259" key="8">
    <source>
        <dbReference type="PROSITE" id="PS50850"/>
    </source>
</evidence>
<dbReference type="GO" id="GO:0022857">
    <property type="term" value="F:transmembrane transporter activity"/>
    <property type="evidence" value="ECO:0007669"/>
    <property type="project" value="InterPro"/>
</dbReference>
<feature type="transmembrane region" description="Helical" evidence="7">
    <location>
        <begin position="408"/>
        <end position="427"/>
    </location>
</feature>
<dbReference type="Proteomes" id="UP000028545">
    <property type="component" value="Unassembled WGS sequence"/>
</dbReference>
<feature type="transmembrane region" description="Helical" evidence="7">
    <location>
        <begin position="335"/>
        <end position="358"/>
    </location>
</feature>
<keyword evidence="4 7" id="KW-1133">Transmembrane helix</keyword>
<feature type="region of interest" description="Disordered" evidence="6">
    <location>
        <begin position="122"/>
        <end position="157"/>
    </location>
</feature>
<dbReference type="InterPro" id="IPR011701">
    <property type="entry name" value="MFS"/>
</dbReference>
<dbReference type="AlphaFoldDB" id="A0A084G108"/>
<feature type="transmembrane region" description="Helical" evidence="7">
    <location>
        <begin position="671"/>
        <end position="695"/>
    </location>
</feature>
<feature type="compositionally biased region" description="Basic and acidic residues" evidence="6">
    <location>
        <begin position="743"/>
        <end position="759"/>
    </location>
</feature>
<reference evidence="9 10" key="1">
    <citation type="journal article" date="2014" name="Genome Announc.">
        <title>Draft genome sequence of the pathogenic fungus Scedosporium apiospermum.</title>
        <authorList>
            <person name="Vandeputte P."/>
            <person name="Ghamrawi S."/>
            <person name="Rechenmann M."/>
            <person name="Iltis A."/>
            <person name="Giraud S."/>
            <person name="Fleury M."/>
            <person name="Thornton C."/>
            <person name="Delhaes L."/>
            <person name="Meyer W."/>
            <person name="Papon N."/>
            <person name="Bouchara J.P."/>
        </authorList>
    </citation>
    <scope>NUCLEOTIDE SEQUENCE [LARGE SCALE GENOMIC DNA]</scope>
    <source>
        <strain evidence="9 10">IHEM 14462</strain>
    </source>
</reference>
<dbReference type="HOGENOM" id="CLU_367283_0_0_1"/>
<dbReference type="VEuPathDB" id="FungiDB:SAPIO_CDS7053"/>
<dbReference type="PANTHER" id="PTHR23501:SF201">
    <property type="entry name" value="MFS AFLATOXIN EFFLUX PUMP"/>
    <property type="match status" value="1"/>
</dbReference>
<keyword evidence="3 7" id="KW-0812">Transmembrane</keyword>
<dbReference type="GeneID" id="27726125"/>
<evidence type="ECO:0000256" key="6">
    <source>
        <dbReference type="SAM" id="MobiDB-lite"/>
    </source>
</evidence>
<dbReference type="GO" id="GO:0005886">
    <property type="term" value="C:plasma membrane"/>
    <property type="evidence" value="ECO:0007669"/>
    <property type="project" value="TreeGrafter"/>
</dbReference>
<proteinExistence type="predicted"/>
<dbReference type="InterPro" id="IPR036259">
    <property type="entry name" value="MFS_trans_sf"/>
</dbReference>
<evidence type="ECO:0000313" key="9">
    <source>
        <dbReference type="EMBL" id="KEZ41020.1"/>
    </source>
</evidence>
<feature type="compositionally biased region" description="Basic and acidic residues" evidence="6">
    <location>
        <begin position="59"/>
        <end position="73"/>
    </location>
</feature>
<evidence type="ECO:0000256" key="4">
    <source>
        <dbReference type="ARBA" id="ARBA00022989"/>
    </source>
</evidence>
<organism evidence="9 10">
    <name type="scientific">Pseudallescheria apiosperma</name>
    <name type="common">Scedosporium apiospermum</name>
    <dbReference type="NCBI Taxonomy" id="563466"/>
    <lineage>
        <taxon>Eukaryota</taxon>
        <taxon>Fungi</taxon>
        <taxon>Dikarya</taxon>
        <taxon>Ascomycota</taxon>
        <taxon>Pezizomycotina</taxon>
        <taxon>Sordariomycetes</taxon>
        <taxon>Hypocreomycetidae</taxon>
        <taxon>Microascales</taxon>
        <taxon>Microascaceae</taxon>
        <taxon>Scedosporium</taxon>
    </lineage>
</organism>
<dbReference type="OrthoDB" id="10021397at2759"/>
<feature type="region of interest" description="Disordered" evidence="6">
    <location>
        <begin position="186"/>
        <end position="214"/>
    </location>
</feature>
<keyword evidence="2" id="KW-0813">Transport</keyword>
<protein>
    <recommendedName>
        <fullName evidence="8">Major facilitator superfamily (MFS) profile domain-containing protein</fullName>
    </recommendedName>
</protein>
<keyword evidence="10" id="KW-1185">Reference proteome</keyword>
<feature type="transmembrane region" description="Helical" evidence="7">
    <location>
        <begin position="266"/>
        <end position="292"/>
    </location>
</feature>
<feature type="transmembrane region" description="Helical" evidence="7">
    <location>
        <begin position="480"/>
        <end position="501"/>
    </location>
</feature>
<dbReference type="Gene3D" id="1.20.1250.20">
    <property type="entry name" value="MFS general substrate transporter like domains"/>
    <property type="match status" value="1"/>
</dbReference>
<dbReference type="CDD" id="cd17502">
    <property type="entry name" value="MFS_Azr1_MDR_like"/>
    <property type="match status" value="1"/>
</dbReference>
<evidence type="ECO:0000256" key="5">
    <source>
        <dbReference type="ARBA" id="ARBA00023136"/>
    </source>
</evidence>
<dbReference type="RefSeq" id="XP_016640819.1">
    <property type="nucleotide sequence ID" value="XM_016788992.1"/>
</dbReference>
<dbReference type="Pfam" id="PF07690">
    <property type="entry name" value="MFS_1"/>
    <property type="match status" value="1"/>
</dbReference>
<evidence type="ECO:0000256" key="1">
    <source>
        <dbReference type="ARBA" id="ARBA00004141"/>
    </source>
</evidence>
<feature type="transmembrane region" description="Helical" evidence="7">
    <location>
        <begin position="539"/>
        <end position="558"/>
    </location>
</feature>
<dbReference type="FunFam" id="1.20.1250.20:FF:000196">
    <property type="entry name" value="MFS toxin efflux pump (AflT)"/>
    <property type="match status" value="1"/>
</dbReference>
<comment type="caution">
    <text evidence="9">The sequence shown here is derived from an EMBL/GenBank/DDBJ whole genome shotgun (WGS) entry which is preliminary data.</text>
</comment>
<dbReference type="EMBL" id="JOWA01000110">
    <property type="protein sequence ID" value="KEZ41020.1"/>
    <property type="molecule type" value="Genomic_DNA"/>
</dbReference>
<dbReference type="InterPro" id="IPR020846">
    <property type="entry name" value="MFS_dom"/>
</dbReference>
<feature type="compositionally biased region" description="Pro residues" evidence="6">
    <location>
        <begin position="238"/>
        <end position="250"/>
    </location>
</feature>
<evidence type="ECO:0000256" key="3">
    <source>
        <dbReference type="ARBA" id="ARBA00022692"/>
    </source>
</evidence>
<dbReference type="SUPFAM" id="SSF103473">
    <property type="entry name" value="MFS general substrate transporter"/>
    <property type="match status" value="1"/>
</dbReference>
<feature type="compositionally biased region" description="Gly residues" evidence="6">
    <location>
        <begin position="706"/>
        <end position="722"/>
    </location>
</feature>
<dbReference type="PROSITE" id="PS50850">
    <property type="entry name" value="MFS"/>
    <property type="match status" value="1"/>
</dbReference>
<evidence type="ECO:0000256" key="7">
    <source>
        <dbReference type="SAM" id="Phobius"/>
    </source>
</evidence>
<dbReference type="KEGG" id="sapo:SAPIO_CDS7053"/>
<feature type="transmembrane region" description="Helical" evidence="7">
    <location>
        <begin position="439"/>
        <end position="459"/>
    </location>
</feature>
<gene>
    <name evidence="9" type="ORF">SAPIO_CDS7053</name>
</gene>
<feature type="transmembrane region" description="Helical" evidence="7">
    <location>
        <begin position="513"/>
        <end position="532"/>
    </location>
</feature>
<keyword evidence="5 7" id="KW-0472">Membrane</keyword>
<evidence type="ECO:0000313" key="10">
    <source>
        <dbReference type="Proteomes" id="UP000028545"/>
    </source>
</evidence>
<feature type="compositionally biased region" description="Low complexity" evidence="6">
    <location>
        <begin position="74"/>
        <end position="93"/>
    </location>
</feature>
<feature type="compositionally biased region" description="Basic and acidic residues" evidence="6">
    <location>
        <begin position="34"/>
        <end position="50"/>
    </location>
</feature>
<name>A0A084G108_PSEDA</name>
<comment type="subcellular location">
    <subcellularLocation>
        <location evidence="1">Membrane</location>
        <topology evidence="1">Multi-pass membrane protein</topology>
    </subcellularLocation>
</comment>
<feature type="region of interest" description="Disordered" evidence="6">
    <location>
        <begin position="704"/>
        <end position="759"/>
    </location>
</feature>
<feature type="region of interest" description="Disordered" evidence="6">
    <location>
        <begin position="228"/>
        <end position="255"/>
    </location>
</feature>
<dbReference type="PANTHER" id="PTHR23501">
    <property type="entry name" value="MAJOR FACILITATOR SUPERFAMILY"/>
    <property type="match status" value="1"/>
</dbReference>
<feature type="transmembrane region" description="Helical" evidence="7">
    <location>
        <begin position="570"/>
        <end position="592"/>
    </location>
</feature>
<feature type="domain" description="Major facilitator superfamily (MFS) profile" evidence="8">
    <location>
        <begin position="269"/>
        <end position="702"/>
    </location>
</feature>
<sequence>MARSSHWGEDSPTAGRSPAASASEFTISSHHRHDSREIHSSHNYSQHDLDLDYQYHQQPHQDEDYGYHQDRSYHYQQHQPQHQQEQEQQQPQQLQPYYQQPYYPRDYEGYWADSEPYDKRYYLNHKPLPDPPLRPLKNPRRLAKREGSSHSVGPRDSFDVAMENLNAGGSSRSDLDLAAHGALFAKDGLSTPSGSSRREGSISKLPLPSPSDALAETLRGAGVGRLDSPALGGKGLRGPPPPGGGGPPGGPFGDPEKNFKPKSLRFWSIMLSNFMALFLVALDRTIIATAIPRITDDFQSLGDIGWYGSAYMLTTAASQLLFGRIFKFYHIKWTYLIVIVVFEVGSVICAAAPTSAVFIAGRAIAGWCFWINLPVGGVALIALFFFLDIPQPPRPPASVKQHILRLDPLGTFFFLPAIVALLLALQWGGAKYEWKDARVVALLVVFVVMFIGFATVQVLMPDTATVPLRIIRQRSMLAGAGFMVFLAGSMILAIYYVPLWFQAVLGVDPVKSGIYTIPLVLSIVVSSIISGAATQKLGYYVPSMLLCPTIMAVGEGLLSTFTETTPSSRWIAYQFLTGFGLGFGMQTVNLAVQTVFPPEDVSTGIAISFFSQQLGSAVFVSVGQTILNNLLASRLRHVPGLDGGGHVIVESGATELLGKVEERYRPLVVEAYNFACTRVFLTGTGLAVATFLCALGMQWKSIKKGPPGGGPGGPGGPKGADGGPDSPPSSPLAEVSPEIRMPPTKEKAGFRLFSRNREV</sequence>
<feature type="region of interest" description="Disordered" evidence="6">
    <location>
        <begin position="1"/>
        <end position="93"/>
    </location>
</feature>
<feature type="transmembrane region" description="Helical" evidence="7">
    <location>
        <begin position="604"/>
        <end position="627"/>
    </location>
</feature>
<evidence type="ECO:0000256" key="2">
    <source>
        <dbReference type="ARBA" id="ARBA00022448"/>
    </source>
</evidence>
<feature type="transmembrane region" description="Helical" evidence="7">
    <location>
        <begin position="364"/>
        <end position="387"/>
    </location>
</feature>
<feature type="transmembrane region" description="Helical" evidence="7">
    <location>
        <begin position="304"/>
        <end position="323"/>
    </location>
</feature>